<evidence type="ECO:0000256" key="4">
    <source>
        <dbReference type="ARBA" id="ARBA00022679"/>
    </source>
</evidence>
<feature type="transmembrane region" description="Helical" evidence="9">
    <location>
        <begin position="99"/>
        <end position="115"/>
    </location>
</feature>
<keyword evidence="12" id="KW-1185">Reference proteome</keyword>
<evidence type="ECO:0000256" key="6">
    <source>
        <dbReference type="ARBA" id="ARBA00022777"/>
    </source>
</evidence>
<dbReference type="Gene3D" id="1.20.5.1930">
    <property type="match status" value="1"/>
</dbReference>
<dbReference type="GO" id="GO:0016020">
    <property type="term" value="C:membrane"/>
    <property type="evidence" value="ECO:0007669"/>
    <property type="project" value="InterPro"/>
</dbReference>
<dbReference type="InterPro" id="IPR003594">
    <property type="entry name" value="HATPase_dom"/>
</dbReference>
<evidence type="ECO:0000256" key="1">
    <source>
        <dbReference type="ARBA" id="ARBA00000085"/>
    </source>
</evidence>
<dbReference type="InterPro" id="IPR036890">
    <property type="entry name" value="HATPase_C_sf"/>
</dbReference>
<feature type="transmembrane region" description="Helical" evidence="9">
    <location>
        <begin position="122"/>
        <end position="140"/>
    </location>
</feature>
<dbReference type="EMBL" id="CP058649">
    <property type="protein sequence ID" value="QUI24429.1"/>
    <property type="molecule type" value="Genomic_DNA"/>
</dbReference>
<evidence type="ECO:0000256" key="8">
    <source>
        <dbReference type="ARBA" id="ARBA00023012"/>
    </source>
</evidence>
<gene>
    <name evidence="11" type="ORF">HZI73_19940</name>
</gene>
<sequence>MSKPLNHLTICRYVLLLGPIIGTILNTSVSVYPPLVFLSLCLFINAQLRIRLFKNRLFLCSLGLEVLLVLYLHALAPGYVHLVLFATLIDVALRLKKESYYMVILIAAALLYTVYRSFSMEWVIITLFFFLITCLLLRQLRLELDKRINTEELYDQIRKNNYELESAKVRLLNYAKQVKKISQLEERNRISRELHDSIGHDLTGILMQVDATMHIIPLNQEKGLDMLSSAYQNIRHSIDNVSQTVRKLHPITTNHMHALNALIEKFQKDTGVPIAFKTTGMTYPLHPNIEIVLYKNIREALTNAVRHGHVEHIHILLHYNSQHIQLTIDDDGTGCSNLEKGLGLKGMEERLELVGGTIAFSGDKGFHIHMTIPRKEVE</sequence>
<reference evidence="11" key="1">
    <citation type="submission" date="2020-07" db="EMBL/GenBank/DDBJ databases">
        <title>Vallitalea pronyensis genome.</title>
        <authorList>
            <person name="Postec A."/>
        </authorList>
    </citation>
    <scope>NUCLEOTIDE SEQUENCE</scope>
    <source>
        <strain evidence="11">FatNI3</strain>
    </source>
</reference>
<dbReference type="KEGG" id="vpy:HZI73_19940"/>
<keyword evidence="7" id="KW-0067">ATP-binding</keyword>
<comment type="catalytic activity">
    <reaction evidence="1">
        <text>ATP + protein L-histidine = ADP + protein N-phospho-L-histidine.</text>
        <dbReference type="EC" id="2.7.13.3"/>
    </reaction>
</comment>
<dbReference type="CDD" id="cd16917">
    <property type="entry name" value="HATPase_UhpB-NarQ-NarX-like"/>
    <property type="match status" value="1"/>
</dbReference>
<evidence type="ECO:0000256" key="7">
    <source>
        <dbReference type="ARBA" id="ARBA00022840"/>
    </source>
</evidence>
<protein>
    <recommendedName>
        <fullName evidence="2">histidine kinase</fullName>
        <ecNumber evidence="2">2.7.13.3</ecNumber>
    </recommendedName>
</protein>
<keyword evidence="5" id="KW-0547">Nucleotide-binding</keyword>
<dbReference type="RefSeq" id="WP_212695124.1">
    <property type="nucleotide sequence ID" value="NZ_CP058649.1"/>
</dbReference>
<keyword evidence="9" id="KW-1133">Transmembrane helix</keyword>
<dbReference type="EC" id="2.7.13.3" evidence="2"/>
<evidence type="ECO:0000256" key="2">
    <source>
        <dbReference type="ARBA" id="ARBA00012438"/>
    </source>
</evidence>
<dbReference type="Pfam" id="PF07730">
    <property type="entry name" value="HisKA_3"/>
    <property type="match status" value="1"/>
</dbReference>
<keyword evidence="9" id="KW-0472">Membrane</keyword>
<dbReference type="GO" id="GO:0000155">
    <property type="term" value="F:phosphorelay sensor kinase activity"/>
    <property type="evidence" value="ECO:0007669"/>
    <property type="project" value="InterPro"/>
</dbReference>
<dbReference type="InterPro" id="IPR050482">
    <property type="entry name" value="Sensor_HK_TwoCompSys"/>
</dbReference>
<dbReference type="Proteomes" id="UP000683246">
    <property type="component" value="Chromosome"/>
</dbReference>
<evidence type="ECO:0000259" key="10">
    <source>
        <dbReference type="SMART" id="SM00387"/>
    </source>
</evidence>
<keyword evidence="9" id="KW-0812">Transmembrane</keyword>
<evidence type="ECO:0000313" key="11">
    <source>
        <dbReference type="EMBL" id="QUI24429.1"/>
    </source>
</evidence>
<organism evidence="11 12">
    <name type="scientific">Vallitalea pronyensis</name>
    <dbReference type="NCBI Taxonomy" id="1348613"/>
    <lineage>
        <taxon>Bacteria</taxon>
        <taxon>Bacillati</taxon>
        <taxon>Bacillota</taxon>
        <taxon>Clostridia</taxon>
        <taxon>Lachnospirales</taxon>
        <taxon>Vallitaleaceae</taxon>
        <taxon>Vallitalea</taxon>
    </lineage>
</organism>
<keyword evidence="6 11" id="KW-0418">Kinase</keyword>
<feature type="domain" description="Histidine kinase/HSP90-like ATPase" evidence="10">
    <location>
        <begin position="288"/>
        <end position="376"/>
    </location>
</feature>
<dbReference type="PANTHER" id="PTHR24421:SF10">
    <property type="entry name" value="NITRATE_NITRITE SENSOR PROTEIN NARQ"/>
    <property type="match status" value="1"/>
</dbReference>
<evidence type="ECO:0000256" key="9">
    <source>
        <dbReference type="SAM" id="Phobius"/>
    </source>
</evidence>
<proteinExistence type="predicted"/>
<dbReference type="GO" id="GO:0046983">
    <property type="term" value="F:protein dimerization activity"/>
    <property type="evidence" value="ECO:0007669"/>
    <property type="project" value="InterPro"/>
</dbReference>
<feature type="transmembrane region" description="Helical" evidence="9">
    <location>
        <begin position="20"/>
        <end position="45"/>
    </location>
</feature>
<dbReference type="Pfam" id="PF02518">
    <property type="entry name" value="HATPase_c"/>
    <property type="match status" value="1"/>
</dbReference>
<dbReference type="GO" id="GO:0005524">
    <property type="term" value="F:ATP binding"/>
    <property type="evidence" value="ECO:0007669"/>
    <property type="project" value="UniProtKB-KW"/>
</dbReference>
<keyword evidence="3" id="KW-0597">Phosphoprotein</keyword>
<evidence type="ECO:0000256" key="3">
    <source>
        <dbReference type="ARBA" id="ARBA00022553"/>
    </source>
</evidence>
<accession>A0A8J8MMV8</accession>
<keyword evidence="8" id="KW-0902">Two-component regulatory system</keyword>
<dbReference type="SUPFAM" id="SSF55874">
    <property type="entry name" value="ATPase domain of HSP90 chaperone/DNA topoisomerase II/histidine kinase"/>
    <property type="match status" value="1"/>
</dbReference>
<dbReference type="SMART" id="SM00387">
    <property type="entry name" value="HATPase_c"/>
    <property type="match status" value="1"/>
</dbReference>
<dbReference type="Gene3D" id="3.30.565.10">
    <property type="entry name" value="Histidine kinase-like ATPase, C-terminal domain"/>
    <property type="match status" value="1"/>
</dbReference>
<keyword evidence="4" id="KW-0808">Transferase</keyword>
<dbReference type="PANTHER" id="PTHR24421">
    <property type="entry name" value="NITRATE/NITRITE SENSOR PROTEIN NARX-RELATED"/>
    <property type="match status" value="1"/>
</dbReference>
<evidence type="ECO:0000256" key="5">
    <source>
        <dbReference type="ARBA" id="ARBA00022741"/>
    </source>
</evidence>
<name>A0A8J8MMV8_9FIRM</name>
<dbReference type="AlphaFoldDB" id="A0A8J8MMV8"/>
<dbReference type="InterPro" id="IPR011712">
    <property type="entry name" value="Sig_transdc_His_kin_sub3_dim/P"/>
</dbReference>
<evidence type="ECO:0000313" key="12">
    <source>
        <dbReference type="Proteomes" id="UP000683246"/>
    </source>
</evidence>
<feature type="transmembrane region" description="Helical" evidence="9">
    <location>
        <begin position="57"/>
        <end position="79"/>
    </location>
</feature>